<feature type="domain" description="Calcineurin-like phosphoesterase" evidence="5">
    <location>
        <begin position="5"/>
        <end position="200"/>
    </location>
</feature>
<name>A0A285L5N7_9NOCA</name>
<evidence type="ECO:0000313" key="6">
    <source>
        <dbReference type="EMBL" id="SNY80212.1"/>
    </source>
</evidence>
<dbReference type="GO" id="GO:0046872">
    <property type="term" value="F:metal ion binding"/>
    <property type="evidence" value="ECO:0007669"/>
    <property type="project" value="UniProtKB-KW"/>
</dbReference>
<sequence length="282" mass="29895">MNAVTVVQLTDLHLRPEGELVHGTVDTFATVRRTLSELVTARRPVDALVLSGDLADNGAPEAYRRLRALVTPAADALGAEIVYAMGNHDERVAFAAELLDRTVALETTIDHVTQVRGLRIIVLDSTIPGRHHGELSGPQLDWLAAELRTPVPRGTLVVLHHPPIPSPVAGPDLLRLRRPELLAEAVGGTDVRMIVCGHNHATAAGALAGVPVWVGPALAYRVDPFAPAGRHRGFAGSGFSRIDVMDSGTVATAVETTPAPSVYDHDEREVLDQLAALGAGRG</sequence>
<dbReference type="AlphaFoldDB" id="A0A285L5N7"/>
<organism evidence="6 7">
    <name type="scientific">Nocardia amikacinitolerans</name>
    <dbReference type="NCBI Taxonomy" id="756689"/>
    <lineage>
        <taxon>Bacteria</taxon>
        <taxon>Bacillati</taxon>
        <taxon>Actinomycetota</taxon>
        <taxon>Actinomycetes</taxon>
        <taxon>Mycobacteriales</taxon>
        <taxon>Nocardiaceae</taxon>
        <taxon>Nocardia</taxon>
    </lineage>
</organism>
<keyword evidence="3" id="KW-0408">Iron</keyword>
<dbReference type="GO" id="GO:0016787">
    <property type="term" value="F:hydrolase activity"/>
    <property type="evidence" value="ECO:0007669"/>
    <property type="project" value="UniProtKB-KW"/>
</dbReference>
<dbReference type="PANTHER" id="PTHR42988:SF2">
    <property type="entry name" value="CYCLIC NUCLEOTIDE PHOSPHODIESTERASE CBUA0032-RELATED"/>
    <property type="match status" value="1"/>
</dbReference>
<dbReference type="RefSeq" id="WP_097244440.1">
    <property type="nucleotide sequence ID" value="NZ_OBEG01000001.1"/>
</dbReference>
<dbReference type="EMBL" id="OBEG01000001">
    <property type="protein sequence ID" value="SNY80212.1"/>
    <property type="molecule type" value="Genomic_DNA"/>
</dbReference>
<keyword evidence="1" id="KW-0479">Metal-binding</keyword>
<dbReference type="InterPro" id="IPR029052">
    <property type="entry name" value="Metallo-depent_PP-like"/>
</dbReference>
<evidence type="ECO:0000256" key="2">
    <source>
        <dbReference type="ARBA" id="ARBA00022801"/>
    </source>
</evidence>
<reference evidence="6 7" key="1">
    <citation type="submission" date="2017-09" db="EMBL/GenBank/DDBJ databases">
        <authorList>
            <person name="Ehlers B."/>
            <person name="Leendertz F.H."/>
        </authorList>
    </citation>
    <scope>NUCLEOTIDE SEQUENCE [LARGE SCALE GENOMIC DNA]</scope>
    <source>
        <strain evidence="6 7">DSM 45537</strain>
    </source>
</reference>
<comment type="similarity">
    <text evidence="4">Belongs to the cyclic nucleotide phosphodiesterase class-III family.</text>
</comment>
<protein>
    <submittedName>
        <fullName evidence="6">3',5'-cyclic AMP phosphodiesterase CpdA</fullName>
    </submittedName>
</protein>
<dbReference type="Proteomes" id="UP000219565">
    <property type="component" value="Unassembled WGS sequence"/>
</dbReference>
<keyword evidence="7" id="KW-1185">Reference proteome</keyword>
<evidence type="ECO:0000259" key="5">
    <source>
        <dbReference type="Pfam" id="PF00149"/>
    </source>
</evidence>
<dbReference type="Pfam" id="PF00149">
    <property type="entry name" value="Metallophos"/>
    <property type="match status" value="1"/>
</dbReference>
<gene>
    <name evidence="6" type="ORF">SAMN04244553_1881</name>
</gene>
<keyword evidence="2" id="KW-0378">Hydrolase</keyword>
<dbReference type="InterPro" id="IPR004843">
    <property type="entry name" value="Calcineurin-like_PHP"/>
</dbReference>
<dbReference type="PANTHER" id="PTHR42988">
    <property type="entry name" value="PHOSPHOHYDROLASE"/>
    <property type="match status" value="1"/>
</dbReference>
<accession>A0A285L5N7</accession>
<evidence type="ECO:0000256" key="3">
    <source>
        <dbReference type="ARBA" id="ARBA00023004"/>
    </source>
</evidence>
<evidence type="ECO:0000256" key="4">
    <source>
        <dbReference type="ARBA" id="ARBA00025742"/>
    </source>
</evidence>
<evidence type="ECO:0000256" key="1">
    <source>
        <dbReference type="ARBA" id="ARBA00022723"/>
    </source>
</evidence>
<dbReference type="Gene3D" id="3.60.21.10">
    <property type="match status" value="1"/>
</dbReference>
<evidence type="ECO:0000313" key="7">
    <source>
        <dbReference type="Proteomes" id="UP000219565"/>
    </source>
</evidence>
<dbReference type="OrthoDB" id="5241795at2"/>
<dbReference type="SUPFAM" id="SSF56300">
    <property type="entry name" value="Metallo-dependent phosphatases"/>
    <property type="match status" value="1"/>
</dbReference>
<dbReference type="InterPro" id="IPR050884">
    <property type="entry name" value="CNP_phosphodiesterase-III"/>
</dbReference>
<proteinExistence type="inferred from homology"/>